<dbReference type="Gene3D" id="3.40.50.1820">
    <property type="entry name" value="alpha/beta hydrolase"/>
    <property type="match status" value="1"/>
</dbReference>
<feature type="non-terminal residue" evidence="10">
    <location>
        <position position="401"/>
    </location>
</feature>
<evidence type="ECO:0000256" key="1">
    <source>
        <dbReference type="ARBA" id="ARBA00010701"/>
    </source>
</evidence>
<sequence length="401" mass="45889">VPAMLFKVIIFVALVVFTNGYDDYEVRRPPPDTFLNVKQLIEKYRYPFENHTVQTEDGYMLQIHRIPHGRNSKGNITRPAVLVVPGVFCSSADWVNMGPERSLGFILADEGYDVWLANTRGTRWSRKHAWLDPDVDKKEYWTFSFQQIGEYDLPELIDHILDQTNQEKLFYIGHSQGTTSFFALTSSKPEYNKKVRLSITLAPAAYAGHMRGLLINFFAIFEDQIAEYLKKYERYETFPHNPLLSLIASGLCQDGVPTQEICALVFHVAGGYSNQLNKTMIPVIATNTPAGASKVQGLHYGQLFKSKKFRKYDYGEEKNLEIYGQSSPPDYDLSRITAPLAMYYGDKDLYCNKEDVDRTAAEVSNLVTKKVIKGFNHLDVLWGIDVVRLVFKDVIELMKQY</sequence>
<dbReference type="OrthoDB" id="9974421at2759"/>
<keyword evidence="6" id="KW-0325">Glycoprotein</keyword>
<dbReference type="Proteomes" id="UP000801492">
    <property type="component" value="Unassembled WGS sequence"/>
</dbReference>
<accession>A0A8K0CIW6</accession>
<organism evidence="10 11">
    <name type="scientific">Ignelater luminosus</name>
    <name type="common">Cucubano</name>
    <name type="synonym">Pyrophorus luminosus</name>
    <dbReference type="NCBI Taxonomy" id="2038154"/>
    <lineage>
        <taxon>Eukaryota</taxon>
        <taxon>Metazoa</taxon>
        <taxon>Ecdysozoa</taxon>
        <taxon>Arthropoda</taxon>
        <taxon>Hexapoda</taxon>
        <taxon>Insecta</taxon>
        <taxon>Pterygota</taxon>
        <taxon>Neoptera</taxon>
        <taxon>Endopterygota</taxon>
        <taxon>Coleoptera</taxon>
        <taxon>Polyphaga</taxon>
        <taxon>Elateriformia</taxon>
        <taxon>Elateroidea</taxon>
        <taxon>Elateridae</taxon>
        <taxon>Agrypninae</taxon>
        <taxon>Pyrophorini</taxon>
        <taxon>Ignelater</taxon>
    </lineage>
</organism>
<evidence type="ECO:0000256" key="8">
    <source>
        <dbReference type="SAM" id="SignalP"/>
    </source>
</evidence>
<keyword evidence="5" id="KW-0443">Lipid metabolism</keyword>
<keyword evidence="11" id="KW-1185">Reference proteome</keyword>
<evidence type="ECO:0000256" key="5">
    <source>
        <dbReference type="ARBA" id="ARBA00023098"/>
    </source>
</evidence>
<evidence type="ECO:0000313" key="11">
    <source>
        <dbReference type="Proteomes" id="UP000801492"/>
    </source>
</evidence>
<evidence type="ECO:0000256" key="6">
    <source>
        <dbReference type="ARBA" id="ARBA00023180"/>
    </source>
</evidence>
<dbReference type="EMBL" id="VTPC01088678">
    <property type="protein sequence ID" value="KAF2886097.1"/>
    <property type="molecule type" value="Genomic_DNA"/>
</dbReference>
<dbReference type="Pfam" id="PF04083">
    <property type="entry name" value="Abhydro_lipase"/>
    <property type="match status" value="1"/>
</dbReference>
<evidence type="ECO:0000256" key="3">
    <source>
        <dbReference type="ARBA" id="ARBA00022801"/>
    </source>
</evidence>
<keyword evidence="3" id="KW-0378">Hydrolase</keyword>
<gene>
    <name evidence="10" type="ORF">ILUMI_20076</name>
</gene>
<evidence type="ECO:0000256" key="4">
    <source>
        <dbReference type="ARBA" id="ARBA00022963"/>
    </source>
</evidence>
<protein>
    <recommendedName>
        <fullName evidence="9">Partial AB-hydrolase lipase domain-containing protein</fullName>
    </recommendedName>
</protein>
<dbReference type="SUPFAM" id="SSF53474">
    <property type="entry name" value="alpha/beta-Hydrolases"/>
    <property type="match status" value="1"/>
</dbReference>
<evidence type="ECO:0000313" key="10">
    <source>
        <dbReference type="EMBL" id="KAF2886097.1"/>
    </source>
</evidence>
<evidence type="ECO:0000256" key="2">
    <source>
        <dbReference type="ARBA" id="ARBA00022729"/>
    </source>
</evidence>
<evidence type="ECO:0000256" key="7">
    <source>
        <dbReference type="PIRSR" id="PIRSR000862-1"/>
    </source>
</evidence>
<feature type="active site" description="Charge relay system" evidence="7">
    <location>
        <position position="377"/>
    </location>
</feature>
<dbReference type="PANTHER" id="PTHR11005">
    <property type="entry name" value="LYSOSOMAL ACID LIPASE-RELATED"/>
    <property type="match status" value="1"/>
</dbReference>
<feature type="chain" id="PRO_5035481077" description="Partial AB-hydrolase lipase domain-containing protein" evidence="8">
    <location>
        <begin position="21"/>
        <end position="401"/>
    </location>
</feature>
<proteinExistence type="inferred from homology"/>
<dbReference type="InterPro" id="IPR029058">
    <property type="entry name" value="AB_hydrolase_fold"/>
</dbReference>
<dbReference type="PIRSF" id="PIRSF000862">
    <property type="entry name" value="Steryl_ester_lip"/>
    <property type="match status" value="1"/>
</dbReference>
<reference evidence="10" key="1">
    <citation type="submission" date="2019-08" db="EMBL/GenBank/DDBJ databases">
        <title>The genome of the North American firefly Photinus pyralis.</title>
        <authorList>
            <consortium name="Photinus pyralis genome working group"/>
            <person name="Fallon T.R."/>
            <person name="Sander Lower S.E."/>
            <person name="Weng J.-K."/>
        </authorList>
    </citation>
    <scope>NUCLEOTIDE SEQUENCE</scope>
    <source>
        <strain evidence="10">TRF0915ILg1</strain>
        <tissue evidence="10">Whole body</tissue>
    </source>
</reference>
<feature type="active site" description="Charge relay system" evidence="7">
    <location>
        <position position="348"/>
    </location>
</feature>
<comment type="caution">
    <text evidence="10">The sequence shown here is derived from an EMBL/GenBank/DDBJ whole genome shotgun (WGS) entry which is preliminary data.</text>
</comment>
<keyword evidence="2 8" id="KW-0732">Signal</keyword>
<feature type="signal peptide" evidence="8">
    <location>
        <begin position="1"/>
        <end position="20"/>
    </location>
</feature>
<dbReference type="GO" id="GO:0016042">
    <property type="term" value="P:lipid catabolic process"/>
    <property type="evidence" value="ECO:0007669"/>
    <property type="project" value="UniProtKB-KW"/>
</dbReference>
<feature type="domain" description="Partial AB-hydrolase lipase" evidence="9">
    <location>
        <begin position="37"/>
        <end position="97"/>
    </location>
</feature>
<dbReference type="InterPro" id="IPR025483">
    <property type="entry name" value="Lipase_euk"/>
</dbReference>
<dbReference type="GO" id="GO:0016788">
    <property type="term" value="F:hydrolase activity, acting on ester bonds"/>
    <property type="evidence" value="ECO:0007669"/>
    <property type="project" value="InterPro"/>
</dbReference>
<dbReference type="FunFam" id="3.40.50.1820:FF:000021">
    <property type="entry name" value="Lipase"/>
    <property type="match status" value="1"/>
</dbReference>
<comment type="similarity">
    <text evidence="1">Belongs to the AB hydrolase superfamily. Lipase family.</text>
</comment>
<feature type="active site" description="Nucleophile" evidence="7">
    <location>
        <position position="175"/>
    </location>
</feature>
<dbReference type="AlphaFoldDB" id="A0A8K0CIW6"/>
<evidence type="ECO:0000259" key="9">
    <source>
        <dbReference type="Pfam" id="PF04083"/>
    </source>
</evidence>
<dbReference type="InterPro" id="IPR006693">
    <property type="entry name" value="AB_hydrolase_lipase"/>
</dbReference>
<name>A0A8K0CIW6_IGNLU</name>
<keyword evidence="4" id="KW-0442">Lipid degradation</keyword>